<gene>
    <name evidence="1" type="ORF">L3Q82_003923</name>
</gene>
<keyword evidence="2" id="KW-1185">Reference proteome</keyword>
<name>A0ACB8X7A6_9TELE</name>
<sequence>MKMFVLFVILVHVSQHASAVELYEGEEFVLLPFSQHASAVELYEGEEFVLLPCKYQTLNLDDPTVVWRRYDLNPPTVHQRLQKGDELKDQNQLYSGRTSMRTDALETGDLSLNLTKLLLSDSGTYTCTVRAFGGQRRVNDIQLQITKQFPSWAKVLLLLLSVGLVAGALLRHNYGHSFMSEPFPSWAKILVVLLFLLVILVVLFIGLVAGGLLIDTLFDVISGPKSSLLCVFHFSCLCVFMLAFGYLISTIRCQVCHLYYITLYYITIIHPSIHPFSSAYLGPGHGGGSSLSRDAQTSLTQTLPQALQGGFHGVPRPAERHSLSSVSWVFPGPPPGGTCLEHLPREASRGHPKQMPKPPLHPERARHPFPIVENHGLGFGGAHSHPSRFTLGCKPLQYMLKVLA</sequence>
<accession>A0ACB8X7A6</accession>
<comment type="caution">
    <text evidence="1">The sequence shown here is derived from an EMBL/GenBank/DDBJ whole genome shotgun (WGS) entry which is preliminary data.</text>
</comment>
<protein>
    <submittedName>
        <fullName evidence="1">Uncharacterized protein</fullName>
    </submittedName>
</protein>
<dbReference type="Proteomes" id="UP000831701">
    <property type="component" value="Chromosome 2"/>
</dbReference>
<reference evidence="1" key="1">
    <citation type="submission" date="2022-04" db="EMBL/GenBank/DDBJ databases">
        <title>Jade perch genome.</title>
        <authorList>
            <person name="Chao B."/>
        </authorList>
    </citation>
    <scope>NUCLEOTIDE SEQUENCE</scope>
    <source>
        <strain evidence="1">CB-2022</strain>
    </source>
</reference>
<proteinExistence type="predicted"/>
<organism evidence="1 2">
    <name type="scientific">Scortum barcoo</name>
    <name type="common">barcoo grunter</name>
    <dbReference type="NCBI Taxonomy" id="214431"/>
    <lineage>
        <taxon>Eukaryota</taxon>
        <taxon>Metazoa</taxon>
        <taxon>Chordata</taxon>
        <taxon>Craniata</taxon>
        <taxon>Vertebrata</taxon>
        <taxon>Euteleostomi</taxon>
        <taxon>Actinopterygii</taxon>
        <taxon>Neopterygii</taxon>
        <taxon>Teleostei</taxon>
        <taxon>Neoteleostei</taxon>
        <taxon>Acanthomorphata</taxon>
        <taxon>Eupercaria</taxon>
        <taxon>Centrarchiformes</taxon>
        <taxon>Terapontoidei</taxon>
        <taxon>Terapontidae</taxon>
        <taxon>Scortum</taxon>
    </lineage>
</organism>
<evidence type="ECO:0000313" key="1">
    <source>
        <dbReference type="EMBL" id="KAI3375609.1"/>
    </source>
</evidence>
<evidence type="ECO:0000313" key="2">
    <source>
        <dbReference type="Proteomes" id="UP000831701"/>
    </source>
</evidence>
<dbReference type="EMBL" id="CM041532">
    <property type="protein sequence ID" value="KAI3375609.1"/>
    <property type="molecule type" value="Genomic_DNA"/>
</dbReference>